<feature type="region of interest" description="Disordered" evidence="1">
    <location>
        <begin position="115"/>
        <end position="143"/>
    </location>
</feature>
<dbReference type="EMBL" id="CAJNNV010018978">
    <property type="protein sequence ID" value="CAE8606306.1"/>
    <property type="molecule type" value="Genomic_DNA"/>
</dbReference>
<comment type="caution">
    <text evidence="2">The sequence shown here is derived from an EMBL/GenBank/DDBJ whole genome shotgun (WGS) entry which is preliminary data.</text>
</comment>
<evidence type="ECO:0000313" key="3">
    <source>
        <dbReference type="Proteomes" id="UP000654075"/>
    </source>
</evidence>
<evidence type="ECO:0000313" key="2">
    <source>
        <dbReference type="EMBL" id="CAE8606306.1"/>
    </source>
</evidence>
<feature type="compositionally biased region" description="Polar residues" evidence="1">
    <location>
        <begin position="163"/>
        <end position="175"/>
    </location>
</feature>
<protein>
    <submittedName>
        <fullName evidence="2">Uncharacterized protein</fullName>
    </submittedName>
</protein>
<feature type="region of interest" description="Disordered" evidence="1">
    <location>
        <begin position="163"/>
        <end position="234"/>
    </location>
</feature>
<feature type="compositionally biased region" description="Low complexity" evidence="1">
    <location>
        <begin position="115"/>
        <end position="140"/>
    </location>
</feature>
<feature type="region of interest" description="Disordered" evidence="1">
    <location>
        <begin position="75"/>
        <end position="99"/>
    </location>
</feature>
<gene>
    <name evidence="2" type="ORF">PGLA1383_LOCUS24290</name>
</gene>
<proteinExistence type="predicted"/>
<evidence type="ECO:0000256" key="1">
    <source>
        <dbReference type="SAM" id="MobiDB-lite"/>
    </source>
</evidence>
<dbReference type="AlphaFoldDB" id="A0A813F1M5"/>
<sequence length="234" mass="24415">MGGLSQLELDALCCSAPASDDECPPSPQDSCLKKRGRRVTLSAMTAEIAALEEACPEGLPGISQKELDNLAVAEEGGALRSSSPIGSGLRRAKRSRLSVGDGAVGAAARAAELFGTNSDNNSNNGNNGNNNNSNSNNNNGAAEEEIPLGAPIAANAGLSQQELDALSTPQRQSADCRSPVRSRRRSRQAAQADENSRSKVGQNSCSKLLPRAPLSPARRNQRSCQDPLSPIKLN</sequence>
<reference evidence="2" key="1">
    <citation type="submission" date="2021-02" db="EMBL/GenBank/DDBJ databases">
        <authorList>
            <person name="Dougan E. K."/>
            <person name="Rhodes N."/>
            <person name="Thang M."/>
            <person name="Chan C."/>
        </authorList>
    </citation>
    <scope>NUCLEOTIDE SEQUENCE</scope>
</reference>
<accession>A0A813F1M5</accession>
<name>A0A813F1M5_POLGL</name>
<keyword evidence="3" id="KW-1185">Reference proteome</keyword>
<organism evidence="2 3">
    <name type="scientific">Polarella glacialis</name>
    <name type="common">Dinoflagellate</name>
    <dbReference type="NCBI Taxonomy" id="89957"/>
    <lineage>
        <taxon>Eukaryota</taxon>
        <taxon>Sar</taxon>
        <taxon>Alveolata</taxon>
        <taxon>Dinophyceae</taxon>
        <taxon>Suessiales</taxon>
        <taxon>Suessiaceae</taxon>
        <taxon>Polarella</taxon>
    </lineage>
</organism>
<dbReference type="Proteomes" id="UP000654075">
    <property type="component" value="Unassembled WGS sequence"/>
</dbReference>